<feature type="signal peptide" evidence="1">
    <location>
        <begin position="1"/>
        <end position="18"/>
    </location>
</feature>
<sequence length="351" mass="37887">MKATLALFTAIAVKAISALPQTTTTPIPKSHCPPFSGNFTIDQYQLYPENLDFDTDNCLLYLGCLWNATVGVYDPYANKIIEILQFPGISHNPNFHIGGVAVDERNGLLSIVVDAGDAFNSFGANITGTNYILQWDPSAHALTYKINLTQTTQGKYGGYQDVQQDPDDNVYVVGTYPGSILKVSCDGKRVTPWYEALPDISTDTGLTGLASKDWMLLASDFGSGQLWKFDMQAAKGVPYIIPTTPPQNLSLPDAISLPNRYSGTVLLVAEDLAGVKVFRSKDGLWDAAEYLGLITYNNPNGSLLCTAVKQIGSAIYMNLIPFGDSAVPGTAGPASQFFYPDITAQVDALLT</sequence>
<evidence type="ECO:0008006" key="4">
    <source>
        <dbReference type="Google" id="ProtNLM"/>
    </source>
</evidence>
<dbReference type="EMBL" id="KZ613943">
    <property type="protein sequence ID" value="PMD42645.1"/>
    <property type="molecule type" value="Genomic_DNA"/>
</dbReference>
<keyword evidence="3" id="KW-1185">Reference proteome</keyword>
<dbReference type="CDD" id="cd12811">
    <property type="entry name" value="MALA"/>
    <property type="match status" value="1"/>
</dbReference>
<dbReference type="AlphaFoldDB" id="A0A2J6RVV0"/>
<keyword evidence="1" id="KW-0732">Signal</keyword>
<reference evidence="2 3" key="1">
    <citation type="submission" date="2016-04" db="EMBL/GenBank/DDBJ databases">
        <title>A degradative enzymes factory behind the ericoid mycorrhizal symbiosis.</title>
        <authorList>
            <consortium name="DOE Joint Genome Institute"/>
            <person name="Martino E."/>
            <person name="Morin E."/>
            <person name="Grelet G."/>
            <person name="Kuo A."/>
            <person name="Kohler A."/>
            <person name="Daghino S."/>
            <person name="Barry K."/>
            <person name="Choi C."/>
            <person name="Cichocki N."/>
            <person name="Clum A."/>
            <person name="Copeland A."/>
            <person name="Hainaut M."/>
            <person name="Haridas S."/>
            <person name="Labutti K."/>
            <person name="Lindquist E."/>
            <person name="Lipzen A."/>
            <person name="Khouja H.-R."/>
            <person name="Murat C."/>
            <person name="Ohm R."/>
            <person name="Olson A."/>
            <person name="Spatafora J."/>
            <person name="Veneault-Fourrey C."/>
            <person name="Henrissat B."/>
            <person name="Grigoriev I."/>
            <person name="Martin F."/>
            <person name="Perotto S."/>
        </authorList>
    </citation>
    <scope>NUCLEOTIDE SEQUENCE [LARGE SCALE GENOMIC DNA]</scope>
    <source>
        <strain evidence="2 3">F</strain>
    </source>
</reference>
<proteinExistence type="predicted"/>
<evidence type="ECO:0000313" key="2">
    <source>
        <dbReference type="EMBL" id="PMD42645.1"/>
    </source>
</evidence>
<gene>
    <name evidence="2" type="ORF">L207DRAFT_581299</name>
</gene>
<organism evidence="2 3">
    <name type="scientific">Hyaloscypha variabilis (strain UAMH 11265 / GT02V1 / F)</name>
    <name type="common">Meliniomyces variabilis</name>
    <dbReference type="NCBI Taxonomy" id="1149755"/>
    <lineage>
        <taxon>Eukaryota</taxon>
        <taxon>Fungi</taxon>
        <taxon>Dikarya</taxon>
        <taxon>Ascomycota</taxon>
        <taxon>Pezizomycotina</taxon>
        <taxon>Leotiomycetes</taxon>
        <taxon>Helotiales</taxon>
        <taxon>Hyaloscyphaceae</taxon>
        <taxon>Hyaloscypha</taxon>
        <taxon>Hyaloscypha variabilis</taxon>
    </lineage>
</organism>
<dbReference type="OrthoDB" id="4434395at2759"/>
<dbReference type="InterPro" id="IPR054550">
    <property type="entry name" value="Mala_s_1-like"/>
</dbReference>
<dbReference type="Proteomes" id="UP000235786">
    <property type="component" value="Unassembled WGS sequence"/>
</dbReference>
<dbReference type="InterPro" id="IPR011042">
    <property type="entry name" value="6-blade_b-propeller_TolB-like"/>
</dbReference>
<dbReference type="STRING" id="1149755.A0A2J6RVV0"/>
<accession>A0A2J6RVV0</accession>
<protein>
    <recommendedName>
        <fullName evidence="4">Tri14-like protein</fullName>
    </recommendedName>
</protein>
<name>A0A2J6RVV0_HYAVF</name>
<feature type="chain" id="PRO_5014357370" description="Tri14-like protein" evidence="1">
    <location>
        <begin position="19"/>
        <end position="351"/>
    </location>
</feature>
<dbReference type="Gene3D" id="2.120.10.30">
    <property type="entry name" value="TolB, C-terminal domain"/>
    <property type="match status" value="1"/>
</dbReference>
<evidence type="ECO:0000313" key="3">
    <source>
        <dbReference type="Proteomes" id="UP000235786"/>
    </source>
</evidence>
<evidence type="ECO:0000256" key="1">
    <source>
        <dbReference type="SAM" id="SignalP"/>
    </source>
</evidence>
<dbReference type="SUPFAM" id="SSF63829">
    <property type="entry name" value="Calcium-dependent phosphotriesterase"/>
    <property type="match status" value="1"/>
</dbReference>
<dbReference type="Pfam" id="PF22701">
    <property type="entry name" value="Mala_s_1-like"/>
    <property type="match status" value="1"/>
</dbReference>